<dbReference type="HAMAP" id="MF_03043">
    <property type="entry name" value="QTRT2"/>
    <property type="match status" value="1"/>
</dbReference>
<keyword evidence="3 5" id="KW-0479">Metal-binding</keyword>
<organism evidence="7 8">
    <name type="scientific">Phrynosoma platyrhinos</name>
    <name type="common">Desert horned lizard</name>
    <dbReference type="NCBI Taxonomy" id="52577"/>
    <lineage>
        <taxon>Eukaryota</taxon>
        <taxon>Metazoa</taxon>
        <taxon>Chordata</taxon>
        <taxon>Craniata</taxon>
        <taxon>Vertebrata</taxon>
        <taxon>Euteleostomi</taxon>
        <taxon>Lepidosauria</taxon>
        <taxon>Squamata</taxon>
        <taxon>Bifurcata</taxon>
        <taxon>Unidentata</taxon>
        <taxon>Episquamata</taxon>
        <taxon>Toxicofera</taxon>
        <taxon>Iguania</taxon>
        <taxon>Phrynosomatidae</taxon>
        <taxon>Phrynosomatinae</taxon>
        <taxon>Phrynosoma</taxon>
    </lineage>
</organism>
<evidence type="ECO:0000256" key="4">
    <source>
        <dbReference type="ARBA" id="ARBA00022833"/>
    </source>
</evidence>
<dbReference type="InterPro" id="IPR002616">
    <property type="entry name" value="tRNA_ribo_trans-like"/>
</dbReference>
<dbReference type="NCBIfam" id="TIGR00449">
    <property type="entry name" value="tgt_general"/>
    <property type="match status" value="1"/>
</dbReference>
<comment type="similarity">
    <text evidence="5">Belongs to the queuine tRNA-ribosyltransferase family. QTRT2 subfamily.</text>
</comment>
<dbReference type="EMBL" id="JAIPUX010001232">
    <property type="protein sequence ID" value="KAH0625033.1"/>
    <property type="molecule type" value="Genomic_DNA"/>
</dbReference>
<protein>
    <recommendedName>
        <fullName evidence="5">Queuine tRNA-ribosyltransferase accessory subunit 2</fullName>
    </recommendedName>
    <alternativeName>
        <fullName evidence="5">Queuine tRNA-ribosyltransferase domain-containing protein 1</fullName>
    </alternativeName>
</protein>
<dbReference type="PANTHER" id="PTHR46064:SF1">
    <property type="entry name" value="QUEUINE TRNA-RIBOSYLTRANSFERASE ACCESSORY SUBUNIT 2"/>
    <property type="match status" value="1"/>
</dbReference>
<evidence type="ECO:0000313" key="7">
    <source>
        <dbReference type="EMBL" id="KAH0625033.1"/>
    </source>
</evidence>
<feature type="binding site" evidence="5">
    <location>
        <position position="348"/>
    </location>
    <ligand>
        <name>Zn(2+)</name>
        <dbReference type="ChEBI" id="CHEBI:29105"/>
    </ligand>
</feature>
<proteinExistence type="inferred from homology"/>
<comment type="subunit">
    <text evidence="5">Heterodimer of a catalytic subunit QTRT1 and an accessory subunit QTRT2.</text>
</comment>
<dbReference type="InterPro" id="IPR050852">
    <property type="entry name" value="Queuine_tRNA-ribosyltrfase"/>
</dbReference>
<accession>A0ABQ7T622</accession>
<feature type="binding site" evidence="5">
    <location>
        <position position="317"/>
    </location>
    <ligand>
        <name>Zn(2+)</name>
        <dbReference type="ChEBI" id="CHEBI:29105"/>
    </ligand>
</feature>
<name>A0ABQ7T622_PHRPL</name>
<dbReference type="InterPro" id="IPR028592">
    <property type="entry name" value="QTRTD1"/>
</dbReference>
<dbReference type="SUPFAM" id="SSF51713">
    <property type="entry name" value="tRNA-guanine transglycosylase"/>
    <property type="match status" value="1"/>
</dbReference>
<evidence type="ECO:0000259" key="6">
    <source>
        <dbReference type="Pfam" id="PF01702"/>
    </source>
</evidence>
<evidence type="ECO:0000313" key="8">
    <source>
        <dbReference type="Proteomes" id="UP000826234"/>
    </source>
</evidence>
<keyword evidence="5" id="KW-0472">Membrane</keyword>
<keyword evidence="1 5" id="KW-0963">Cytoplasm</keyword>
<comment type="caution">
    <text evidence="7">The sequence shown here is derived from an EMBL/GenBank/DDBJ whole genome shotgun (WGS) entry which is preliminary data.</text>
</comment>
<feature type="binding site" evidence="5">
    <location>
        <position position="319"/>
    </location>
    <ligand>
        <name>Zn(2+)</name>
        <dbReference type="ChEBI" id="CHEBI:29105"/>
    </ligand>
</feature>
<sequence length="378" mass="41923">MKLSLSKIVDGCRLGTLINLGRKGVHSMDIPGCLLYTKMGSAPHLTHDTLQMVKGVPVVAQLSLATLADLHEVLAEYKEGTGKFIGMPESVLYCSLHDSVICCPPGYNSNKAVSIWGCRGRMEMTASKFMAIQRVIQPDWFQCLSDGDTIVGEISKKRAKKSVDRSLSFLDECLQLQEESPELQQSLMIGVIEGGDILEERLRSARETAKRPVAGFLLDGFQGNTMAKETKLELLSSVTAELPEDKPRLIHGIGRPDEVLECIERGVDIFESCFPYQVTERGCALSFSYNYQPNPETAASSAAVLYQDDFGPLVKGCSCYCCQNHSRAYVHHLLMTNELLAGVLLMMHNLQHYFGFFCSIRDALRENKLDQLKKSVIS</sequence>
<feature type="binding site" evidence="5">
    <location>
        <position position="322"/>
    </location>
    <ligand>
        <name>Zn(2+)</name>
        <dbReference type="ChEBI" id="CHEBI:29105"/>
    </ligand>
</feature>
<dbReference type="PANTHER" id="PTHR46064">
    <property type="entry name" value="QUEUINE TRNA-RIBOSYLTRANSFERASE ACCESSORY SUBUNIT 2"/>
    <property type="match status" value="1"/>
</dbReference>
<dbReference type="InterPro" id="IPR036511">
    <property type="entry name" value="TGT-like_sf"/>
</dbReference>
<evidence type="ECO:0000256" key="1">
    <source>
        <dbReference type="ARBA" id="ARBA00022490"/>
    </source>
</evidence>
<keyword evidence="2 5" id="KW-0819">tRNA processing</keyword>
<keyword evidence="8" id="KW-1185">Reference proteome</keyword>
<dbReference type="Pfam" id="PF01702">
    <property type="entry name" value="TGT"/>
    <property type="match status" value="1"/>
</dbReference>
<keyword evidence="4 5" id="KW-0862">Zinc</keyword>
<dbReference type="Gene3D" id="3.20.20.105">
    <property type="entry name" value="Queuine tRNA-ribosyltransferase-like"/>
    <property type="match status" value="1"/>
</dbReference>
<comment type="subcellular location">
    <subcellularLocation>
        <location evidence="5">Cytoplasm</location>
    </subcellularLocation>
    <subcellularLocation>
        <location evidence="5">Mitochondrion outer membrane</location>
        <topology evidence="5">Peripheral membrane protein</topology>
        <orientation evidence="5">Cytoplasmic side</orientation>
    </subcellularLocation>
    <text evidence="5">May associate with the mitochondrion outer membrane.</text>
</comment>
<feature type="domain" description="tRNA-guanine(15) transglycosylase-like" evidence="6">
    <location>
        <begin position="26"/>
        <end position="376"/>
    </location>
</feature>
<evidence type="ECO:0000256" key="3">
    <source>
        <dbReference type="ARBA" id="ARBA00022723"/>
    </source>
</evidence>
<comment type="function">
    <text evidence="5">Non-catalytic subunit of the queuine tRNA-ribosyltransferase (TGT) that catalyzes the base-exchange of a guanine (G) residue with queuine (Q) at position 34 (anticodon wobble position) in tRNAs with GU(N) anticodons (tRNA-Asp, -Asn, -His and -Tyr), resulting in the hypermodified nucleoside queuosine (7-(((4,5-cis-dihydroxy-2-cyclopenten-1-yl)amino)methyl)-7-deazaguanosine).</text>
</comment>
<keyword evidence="5" id="KW-0496">Mitochondrion</keyword>
<reference evidence="7 8" key="1">
    <citation type="journal article" date="2022" name="Gigascience">
        <title>A chromosome-level genome assembly and annotation of the desert horned lizard, Phrynosoma platyrhinos, provides insight into chromosomal rearrangements among reptiles.</title>
        <authorList>
            <person name="Koochekian N."/>
            <person name="Ascanio A."/>
            <person name="Farleigh K."/>
            <person name="Card D.C."/>
            <person name="Schield D.R."/>
            <person name="Castoe T.A."/>
            <person name="Jezkova T."/>
        </authorList>
    </citation>
    <scope>NUCLEOTIDE SEQUENCE [LARGE SCALE GENOMIC DNA]</scope>
    <source>
        <strain evidence="7">NK-2021</strain>
    </source>
</reference>
<evidence type="ECO:0000256" key="2">
    <source>
        <dbReference type="ARBA" id="ARBA00022694"/>
    </source>
</evidence>
<comment type="cofactor">
    <cofactor evidence="5">
        <name>Zn(2+)</name>
        <dbReference type="ChEBI" id="CHEBI:29105"/>
    </cofactor>
    <text evidence="5">Binds 1 zinc ion per subunit.</text>
</comment>
<gene>
    <name evidence="5" type="primary">QTRT2</name>
    <name evidence="7" type="ORF">JD844_033055</name>
</gene>
<dbReference type="Proteomes" id="UP000826234">
    <property type="component" value="Unassembled WGS sequence"/>
</dbReference>
<keyword evidence="5" id="KW-1000">Mitochondrion outer membrane</keyword>
<evidence type="ECO:0000256" key="5">
    <source>
        <dbReference type="HAMAP-Rule" id="MF_03043"/>
    </source>
</evidence>